<sequence>MRGVILLVVSCVIVTSKALECGIGKVNSEKVKETLSFCVKNNETLEKIWEMATASSMSSMESRSDSSEEANPLNKSARKTRATGRVQGTMIQVNERRSSEDDANMANTTETSDERSDTTTSSTMDTAENCIVRCVFEQMGMTNDNGLPDHAKVVEGLLKTATNRELMVFLQESADECFQQMDQG</sequence>
<dbReference type="PANTHER" id="PTHR21066">
    <property type="entry name" value="ODORANT-BINDING PROTEIN 59A-RELATED"/>
    <property type="match status" value="1"/>
</dbReference>
<feature type="chain" id="PRO_5044001223" evidence="5">
    <location>
        <begin position="19"/>
        <end position="184"/>
    </location>
</feature>
<name>A0AAV8Y7P9_9CUCU</name>
<accession>A0AAV8Y7P9</accession>
<gene>
    <name evidence="6" type="ORF">NQ318_004230</name>
</gene>
<reference evidence="6" key="1">
    <citation type="journal article" date="2023" name="Insect Mol. Biol.">
        <title>Genome sequencing provides insights into the evolution of gene families encoding plant cell wall-degrading enzymes in longhorned beetles.</title>
        <authorList>
            <person name="Shin N.R."/>
            <person name="Okamura Y."/>
            <person name="Kirsch R."/>
            <person name="Pauchet Y."/>
        </authorList>
    </citation>
    <scope>NUCLEOTIDE SEQUENCE</scope>
    <source>
        <strain evidence="6">AMC_N1</strain>
    </source>
</reference>
<keyword evidence="3" id="KW-0964">Secreted</keyword>
<dbReference type="Pfam" id="PF01395">
    <property type="entry name" value="PBP_GOBP"/>
    <property type="match status" value="1"/>
</dbReference>
<feature type="region of interest" description="Disordered" evidence="4">
    <location>
        <begin position="56"/>
        <end position="124"/>
    </location>
</feature>
<evidence type="ECO:0000256" key="4">
    <source>
        <dbReference type="SAM" id="MobiDB-lite"/>
    </source>
</evidence>
<dbReference type="Proteomes" id="UP001162162">
    <property type="component" value="Unassembled WGS sequence"/>
</dbReference>
<dbReference type="InterPro" id="IPR006170">
    <property type="entry name" value="PBP/GOBP"/>
</dbReference>
<evidence type="ECO:0000313" key="7">
    <source>
        <dbReference type="Proteomes" id="UP001162162"/>
    </source>
</evidence>
<proteinExistence type="inferred from homology"/>
<keyword evidence="5" id="KW-0732">Signal</keyword>
<dbReference type="GO" id="GO:0005576">
    <property type="term" value="C:extracellular region"/>
    <property type="evidence" value="ECO:0007669"/>
    <property type="project" value="UniProtKB-SubCell"/>
</dbReference>
<keyword evidence="7" id="KW-1185">Reference proteome</keyword>
<dbReference type="SUPFAM" id="SSF47565">
    <property type="entry name" value="Insect pheromone/odorant-binding proteins"/>
    <property type="match status" value="1"/>
</dbReference>
<protein>
    <submittedName>
        <fullName evidence="6">Uncharacterized protein</fullName>
    </submittedName>
</protein>
<feature type="signal peptide" evidence="5">
    <location>
        <begin position="1"/>
        <end position="18"/>
    </location>
</feature>
<dbReference type="Gene3D" id="1.10.238.20">
    <property type="entry name" value="Pheromone/general odorant binding protein domain"/>
    <property type="match status" value="1"/>
</dbReference>
<dbReference type="EMBL" id="JAPWTK010000189">
    <property type="protein sequence ID" value="KAJ8946340.1"/>
    <property type="molecule type" value="Genomic_DNA"/>
</dbReference>
<evidence type="ECO:0000256" key="3">
    <source>
        <dbReference type="ARBA" id="ARBA00022525"/>
    </source>
</evidence>
<evidence type="ECO:0000256" key="2">
    <source>
        <dbReference type="ARBA" id="ARBA00008098"/>
    </source>
</evidence>
<comment type="subcellular location">
    <subcellularLocation>
        <location evidence="1">Secreted</location>
    </subcellularLocation>
</comment>
<dbReference type="GO" id="GO:0005549">
    <property type="term" value="F:odorant binding"/>
    <property type="evidence" value="ECO:0007669"/>
    <property type="project" value="InterPro"/>
</dbReference>
<dbReference type="InterPro" id="IPR052295">
    <property type="entry name" value="Odorant-binding_protein"/>
</dbReference>
<comment type="caution">
    <text evidence="6">The sequence shown here is derived from an EMBL/GenBank/DDBJ whole genome shotgun (WGS) entry which is preliminary data.</text>
</comment>
<dbReference type="AlphaFoldDB" id="A0AAV8Y7P9"/>
<organism evidence="6 7">
    <name type="scientific">Aromia moschata</name>
    <dbReference type="NCBI Taxonomy" id="1265417"/>
    <lineage>
        <taxon>Eukaryota</taxon>
        <taxon>Metazoa</taxon>
        <taxon>Ecdysozoa</taxon>
        <taxon>Arthropoda</taxon>
        <taxon>Hexapoda</taxon>
        <taxon>Insecta</taxon>
        <taxon>Pterygota</taxon>
        <taxon>Neoptera</taxon>
        <taxon>Endopterygota</taxon>
        <taxon>Coleoptera</taxon>
        <taxon>Polyphaga</taxon>
        <taxon>Cucujiformia</taxon>
        <taxon>Chrysomeloidea</taxon>
        <taxon>Cerambycidae</taxon>
        <taxon>Cerambycinae</taxon>
        <taxon>Callichromatini</taxon>
        <taxon>Aromia</taxon>
    </lineage>
</organism>
<comment type="similarity">
    <text evidence="2">Belongs to the PBP/GOBP family.</text>
</comment>
<evidence type="ECO:0000256" key="5">
    <source>
        <dbReference type="SAM" id="SignalP"/>
    </source>
</evidence>
<evidence type="ECO:0000256" key="1">
    <source>
        <dbReference type="ARBA" id="ARBA00004613"/>
    </source>
</evidence>
<dbReference type="PANTHER" id="PTHR21066:SF9">
    <property type="entry name" value="ODORANT-BINDING PROTEIN 59A"/>
    <property type="match status" value="1"/>
</dbReference>
<evidence type="ECO:0000313" key="6">
    <source>
        <dbReference type="EMBL" id="KAJ8946340.1"/>
    </source>
</evidence>
<dbReference type="InterPro" id="IPR036728">
    <property type="entry name" value="PBP_GOBP_sf"/>
</dbReference>